<reference evidence="2" key="1">
    <citation type="journal article" date="2023" name="Plant J.">
        <title>The genome of the king protea, Protea cynaroides.</title>
        <authorList>
            <person name="Chang J."/>
            <person name="Duong T.A."/>
            <person name="Schoeman C."/>
            <person name="Ma X."/>
            <person name="Roodt D."/>
            <person name="Barker N."/>
            <person name="Li Z."/>
            <person name="Van de Peer Y."/>
            <person name="Mizrachi E."/>
        </authorList>
    </citation>
    <scope>NUCLEOTIDE SEQUENCE</scope>
    <source>
        <tissue evidence="2">Young leaves</tissue>
    </source>
</reference>
<dbReference type="PANTHER" id="PTHR34686">
    <property type="entry name" value="MATERNAL EFFECT EMBRYO ARREST PROTEIN"/>
    <property type="match status" value="1"/>
</dbReference>
<evidence type="ECO:0000313" key="2">
    <source>
        <dbReference type="EMBL" id="KAJ4951718.1"/>
    </source>
</evidence>
<name>A0A9Q0GQ38_9MAGN</name>
<proteinExistence type="predicted"/>
<sequence length="112" mass="13174">MRPSGTNVHLSEEEAAKTWEETRCHFDELAPKRHAKSQRSEYSSQYTDTLGNSLDFIPELVRFQQLENDPRNWFTRGLMPKRNMWRQNTTKTSTAWTNNTTRLKLDSSGQRP</sequence>
<dbReference type="OrthoDB" id="1918800at2759"/>
<dbReference type="AlphaFoldDB" id="A0A9Q0GQ38"/>
<evidence type="ECO:0000256" key="1">
    <source>
        <dbReference type="SAM" id="MobiDB-lite"/>
    </source>
</evidence>
<feature type="compositionally biased region" description="Low complexity" evidence="1">
    <location>
        <begin position="88"/>
        <end position="101"/>
    </location>
</feature>
<dbReference type="PANTHER" id="PTHR34686:SF5">
    <property type="entry name" value="OS05G0451300 PROTEIN"/>
    <property type="match status" value="1"/>
</dbReference>
<protein>
    <submittedName>
        <fullName evidence="2">Uncharacterized protein</fullName>
    </submittedName>
</protein>
<evidence type="ECO:0000313" key="3">
    <source>
        <dbReference type="Proteomes" id="UP001141806"/>
    </source>
</evidence>
<keyword evidence="3" id="KW-1185">Reference proteome</keyword>
<organism evidence="2 3">
    <name type="scientific">Protea cynaroides</name>
    <dbReference type="NCBI Taxonomy" id="273540"/>
    <lineage>
        <taxon>Eukaryota</taxon>
        <taxon>Viridiplantae</taxon>
        <taxon>Streptophyta</taxon>
        <taxon>Embryophyta</taxon>
        <taxon>Tracheophyta</taxon>
        <taxon>Spermatophyta</taxon>
        <taxon>Magnoliopsida</taxon>
        <taxon>Proteales</taxon>
        <taxon>Proteaceae</taxon>
        <taxon>Protea</taxon>
    </lineage>
</organism>
<dbReference type="Proteomes" id="UP001141806">
    <property type="component" value="Unassembled WGS sequence"/>
</dbReference>
<gene>
    <name evidence="2" type="ORF">NE237_028550</name>
</gene>
<dbReference type="EMBL" id="JAMYWD010000012">
    <property type="protein sequence ID" value="KAJ4951718.1"/>
    <property type="molecule type" value="Genomic_DNA"/>
</dbReference>
<comment type="caution">
    <text evidence="2">The sequence shown here is derived from an EMBL/GenBank/DDBJ whole genome shotgun (WGS) entry which is preliminary data.</text>
</comment>
<feature type="region of interest" description="Disordered" evidence="1">
    <location>
        <begin position="85"/>
        <end position="112"/>
    </location>
</feature>
<accession>A0A9Q0GQ38</accession>